<evidence type="ECO:0000256" key="4">
    <source>
        <dbReference type="ARBA" id="ARBA00022833"/>
    </source>
</evidence>
<evidence type="ECO:0000256" key="9">
    <source>
        <dbReference type="ARBA" id="ARBA00061157"/>
    </source>
</evidence>
<dbReference type="AlphaFoldDB" id="A0AAQ3SU04"/>
<keyword evidence="4" id="KW-0862">Zinc</keyword>
<dbReference type="InterPro" id="IPR044810">
    <property type="entry name" value="WRKY_plant"/>
</dbReference>
<keyword evidence="3" id="KW-0677">Repeat</keyword>
<evidence type="ECO:0000256" key="7">
    <source>
        <dbReference type="ARBA" id="ARBA00023163"/>
    </source>
</evidence>
<sequence length="435" mass="45401">MDGGHGRGDDGMGQRPPFASAAQGQERVFDGGGGGVGAGPAFGGDYDQGSSLMALLAAGGGCISSQPPTTTWGVDEVTGPPAINLVPQSFSLANYPPPASYQHPTSFAPSPLGGRMDPYPPYLLADPPPQWPPPSRATATVAAPSLPPPNFSFLLPRAPYVQDNMQLRATALFGGGGSSSHALTTPAPAAIEQPAKDGYSWRKYGQKQLKDAESPRSYYKCTRDGCAVKKVVERSFDGFITEITYKGRHNHPRPQDRGHHAAGGGGNDPLAAAAAAAAEDDVEGPSDDDDDDALHEDDVGGATGLGAGGEPGPRVVKKPKIIIQTPSEVDLLDDGYRWRKYGQKVVKGNPRPRSYYKCTADNCNVRKQIERASTDPRCVLTTYTGRHNHDPPARSNEAAAAGGSSADPAPSAANAAGGSGAFQQSCGTRQLKEES</sequence>
<name>A0AAQ3SU04_PASNO</name>
<dbReference type="Pfam" id="PF03106">
    <property type="entry name" value="WRKY"/>
    <property type="match status" value="2"/>
</dbReference>
<keyword evidence="2" id="KW-0479">Metal-binding</keyword>
<gene>
    <name evidence="12" type="ORF">U9M48_010624</name>
</gene>
<evidence type="ECO:0000259" key="11">
    <source>
        <dbReference type="PROSITE" id="PS50811"/>
    </source>
</evidence>
<feature type="region of interest" description="Disordered" evidence="10">
    <location>
        <begin position="1"/>
        <end position="36"/>
    </location>
</feature>
<feature type="compositionally biased region" description="Low complexity" evidence="10">
    <location>
        <begin position="268"/>
        <end position="277"/>
    </location>
</feature>
<dbReference type="EMBL" id="CP144746">
    <property type="protein sequence ID" value="WVZ60631.1"/>
    <property type="molecule type" value="Genomic_DNA"/>
</dbReference>
<dbReference type="InterPro" id="IPR036576">
    <property type="entry name" value="WRKY_dom_sf"/>
</dbReference>
<keyword evidence="8" id="KW-0539">Nucleus</keyword>
<feature type="compositionally biased region" description="Low complexity" evidence="10">
    <location>
        <begin position="393"/>
        <end position="416"/>
    </location>
</feature>
<evidence type="ECO:0000256" key="10">
    <source>
        <dbReference type="SAM" id="MobiDB-lite"/>
    </source>
</evidence>
<evidence type="ECO:0000256" key="5">
    <source>
        <dbReference type="ARBA" id="ARBA00023015"/>
    </source>
</evidence>
<dbReference type="SMART" id="SM00774">
    <property type="entry name" value="WRKY"/>
    <property type="match status" value="2"/>
</dbReference>
<evidence type="ECO:0000256" key="1">
    <source>
        <dbReference type="ARBA" id="ARBA00004123"/>
    </source>
</evidence>
<evidence type="ECO:0000313" key="12">
    <source>
        <dbReference type="EMBL" id="WVZ60631.1"/>
    </source>
</evidence>
<comment type="similarity">
    <text evidence="9">Belongs to the WRKY group I family.</text>
</comment>
<keyword evidence="7" id="KW-0804">Transcription</keyword>
<organism evidence="12 13">
    <name type="scientific">Paspalum notatum var. saurae</name>
    <dbReference type="NCBI Taxonomy" id="547442"/>
    <lineage>
        <taxon>Eukaryota</taxon>
        <taxon>Viridiplantae</taxon>
        <taxon>Streptophyta</taxon>
        <taxon>Embryophyta</taxon>
        <taxon>Tracheophyta</taxon>
        <taxon>Spermatophyta</taxon>
        <taxon>Magnoliopsida</taxon>
        <taxon>Liliopsida</taxon>
        <taxon>Poales</taxon>
        <taxon>Poaceae</taxon>
        <taxon>PACMAD clade</taxon>
        <taxon>Panicoideae</taxon>
        <taxon>Andropogonodae</taxon>
        <taxon>Paspaleae</taxon>
        <taxon>Paspalinae</taxon>
        <taxon>Paspalum</taxon>
    </lineage>
</organism>
<evidence type="ECO:0000256" key="8">
    <source>
        <dbReference type="ARBA" id="ARBA00023242"/>
    </source>
</evidence>
<feature type="compositionally biased region" description="Acidic residues" evidence="10">
    <location>
        <begin position="278"/>
        <end position="295"/>
    </location>
</feature>
<keyword evidence="6" id="KW-0238">DNA-binding</keyword>
<comment type="subcellular location">
    <subcellularLocation>
        <location evidence="1">Nucleus</location>
    </subcellularLocation>
</comment>
<feature type="region of interest" description="Disordered" evidence="10">
    <location>
        <begin position="382"/>
        <end position="435"/>
    </location>
</feature>
<reference evidence="12 13" key="1">
    <citation type="submission" date="2024-02" db="EMBL/GenBank/DDBJ databases">
        <title>High-quality chromosome-scale genome assembly of Pensacola bahiagrass (Paspalum notatum Flugge var. saurae).</title>
        <authorList>
            <person name="Vega J.M."/>
            <person name="Podio M."/>
            <person name="Orjuela J."/>
            <person name="Siena L.A."/>
            <person name="Pessino S.C."/>
            <person name="Combes M.C."/>
            <person name="Mariac C."/>
            <person name="Albertini E."/>
            <person name="Pupilli F."/>
            <person name="Ortiz J.P.A."/>
            <person name="Leblanc O."/>
        </authorList>
    </citation>
    <scope>NUCLEOTIDE SEQUENCE [LARGE SCALE GENOMIC DNA]</scope>
    <source>
        <strain evidence="12">R1</strain>
        <tissue evidence="12">Leaf</tissue>
    </source>
</reference>
<accession>A0AAQ3SU04</accession>
<proteinExistence type="inferred from homology"/>
<dbReference type="PROSITE" id="PS50811">
    <property type="entry name" value="WRKY"/>
    <property type="match status" value="2"/>
</dbReference>
<dbReference type="GO" id="GO:0043565">
    <property type="term" value="F:sequence-specific DNA binding"/>
    <property type="evidence" value="ECO:0007669"/>
    <property type="project" value="InterPro"/>
</dbReference>
<feature type="compositionally biased region" description="Gly residues" evidence="10">
    <location>
        <begin position="301"/>
        <end position="311"/>
    </location>
</feature>
<evidence type="ECO:0000256" key="3">
    <source>
        <dbReference type="ARBA" id="ARBA00022737"/>
    </source>
</evidence>
<keyword evidence="5" id="KW-0805">Transcription regulation</keyword>
<feature type="domain" description="WRKY" evidence="11">
    <location>
        <begin position="190"/>
        <end position="254"/>
    </location>
</feature>
<dbReference type="FunFam" id="2.20.25.80:FF:000003">
    <property type="entry name" value="WRKY transcription factor 57"/>
    <property type="match status" value="1"/>
</dbReference>
<dbReference type="GO" id="GO:0046872">
    <property type="term" value="F:metal ion binding"/>
    <property type="evidence" value="ECO:0007669"/>
    <property type="project" value="UniProtKB-KW"/>
</dbReference>
<feature type="region of interest" description="Disordered" evidence="10">
    <location>
        <begin position="246"/>
        <end position="319"/>
    </location>
</feature>
<dbReference type="SUPFAM" id="SSF118290">
    <property type="entry name" value="WRKY DNA-binding domain"/>
    <property type="match status" value="2"/>
</dbReference>
<dbReference type="PANTHER" id="PTHR31221">
    <property type="entry name" value="WRKY TRANSCRIPTION FACTOR PROTEIN 1-RELATED"/>
    <property type="match status" value="1"/>
</dbReference>
<dbReference type="GO" id="GO:0003700">
    <property type="term" value="F:DNA-binding transcription factor activity"/>
    <property type="evidence" value="ECO:0007669"/>
    <property type="project" value="InterPro"/>
</dbReference>
<dbReference type="PANTHER" id="PTHR31221:SF49">
    <property type="entry name" value="OS03G0758950 PROTEIN"/>
    <property type="match status" value="1"/>
</dbReference>
<dbReference type="Gene3D" id="2.20.25.80">
    <property type="entry name" value="WRKY domain"/>
    <property type="match status" value="2"/>
</dbReference>
<feature type="compositionally biased region" description="Basic and acidic residues" evidence="10">
    <location>
        <begin position="1"/>
        <end position="12"/>
    </location>
</feature>
<protein>
    <recommendedName>
        <fullName evidence="11">WRKY domain-containing protein</fullName>
    </recommendedName>
</protein>
<feature type="domain" description="WRKY" evidence="11">
    <location>
        <begin position="327"/>
        <end position="392"/>
    </location>
</feature>
<keyword evidence="13" id="KW-1185">Reference proteome</keyword>
<evidence type="ECO:0000256" key="6">
    <source>
        <dbReference type="ARBA" id="ARBA00023125"/>
    </source>
</evidence>
<evidence type="ECO:0000313" key="13">
    <source>
        <dbReference type="Proteomes" id="UP001341281"/>
    </source>
</evidence>
<evidence type="ECO:0000256" key="2">
    <source>
        <dbReference type="ARBA" id="ARBA00022723"/>
    </source>
</evidence>
<dbReference type="InterPro" id="IPR003657">
    <property type="entry name" value="WRKY_dom"/>
</dbReference>
<dbReference type="GO" id="GO:0005634">
    <property type="term" value="C:nucleus"/>
    <property type="evidence" value="ECO:0007669"/>
    <property type="project" value="UniProtKB-SubCell"/>
</dbReference>
<dbReference type="Proteomes" id="UP001341281">
    <property type="component" value="Chromosome 02"/>
</dbReference>
<dbReference type="FunFam" id="2.20.25.80:FF:000006">
    <property type="entry name" value="WRKY transcription factor"/>
    <property type="match status" value="1"/>
</dbReference>